<protein>
    <recommendedName>
        <fullName evidence="1">N-acetyltransferase domain-containing protein</fullName>
    </recommendedName>
</protein>
<sequence length="133" mass="15237">MELKENPKINKTELRRIYASIGKFDYDYSLFKKGLKKAYVLGAYIDDKLIGFISAISDNTTIVYVKELTIDAHYDKAEIATYLLKRLKEYYQAVPKIILTQNIGVNDEVLIVKNAGFHDMSENGIMLFEADSK</sequence>
<feature type="domain" description="N-acetyltransferase" evidence="1">
    <location>
        <begin position="31"/>
        <end position="94"/>
    </location>
</feature>
<dbReference type="InterPro" id="IPR016181">
    <property type="entry name" value="Acyl_CoA_acyltransferase"/>
</dbReference>
<comment type="caution">
    <text evidence="2">The sequence shown here is derived from an EMBL/GenBank/DDBJ whole genome shotgun (WGS) entry which is preliminary data.</text>
</comment>
<evidence type="ECO:0000259" key="1">
    <source>
        <dbReference type="Pfam" id="PF00583"/>
    </source>
</evidence>
<proteinExistence type="predicted"/>
<dbReference type="Proteomes" id="UP000051054">
    <property type="component" value="Unassembled WGS sequence"/>
</dbReference>
<keyword evidence="3" id="KW-1185">Reference proteome</keyword>
<dbReference type="GO" id="GO:0016747">
    <property type="term" value="F:acyltransferase activity, transferring groups other than amino-acyl groups"/>
    <property type="evidence" value="ECO:0007669"/>
    <property type="project" value="InterPro"/>
</dbReference>
<dbReference type="OrthoDB" id="9775804at2"/>
<dbReference type="EMBL" id="AZGD01000037">
    <property type="protein sequence ID" value="KRM19653.1"/>
    <property type="molecule type" value="Genomic_DNA"/>
</dbReference>
<gene>
    <name evidence="2" type="ORF">FC40_GL001504</name>
</gene>
<dbReference type="SUPFAM" id="SSF55729">
    <property type="entry name" value="Acyl-CoA N-acyltransferases (Nat)"/>
    <property type="match status" value="1"/>
</dbReference>
<accession>A0A0R1WQD4</accession>
<dbReference type="InterPro" id="IPR000182">
    <property type="entry name" value="GNAT_dom"/>
</dbReference>
<dbReference type="STRING" id="1423755.FC40_GL001504"/>
<dbReference type="PATRIC" id="fig|1423755.3.peg.1594"/>
<reference evidence="2 3" key="1">
    <citation type="journal article" date="2015" name="Genome Announc.">
        <title>Expanding the biotechnology potential of lactobacilli through comparative genomics of 213 strains and associated genera.</title>
        <authorList>
            <person name="Sun Z."/>
            <person name="Harris H.M."/>
            <person name="McCann A."/>
            <person name="Guo C."/>
            <person name="Argimon S."/>
            <person name="Zhang W."/>
            <person name="Yang X."/>
            <person name="Jeffery I.B."/>
            <person name="Cooney J.C."/>
            <person name="Kagawa T.F."/>
            <person name="Liu W."/>
            <person name="Song Y."/>
            <person name="Salvetti E."/>
            <person name="Wrobel A."/>
            <person name="Rasinkangas P."/>
            <person name="Parkhill J."/>
            <person name="Rea M.C."/>
            <person name="O'Sullivan O."/>
            <person name="Ritari J."/>
            <person name="Douillard F.P."/>
            <person name="Paul Ross R."/>
            <person name="Yang R."/>
            <person name="Briner A.E."/>
            <person name="Felis G.E."/>
            <person name="de Vos W.M."/>
            <person name="Barrangou R."/>
            <person name="Klaenhammer T.R."/>
            <person name="Caufield P.W."/>
            <person name="Cui Y."/>
            <person name="Zhang H."/>
            <person name="O'Toole P.W."/>
        </authorList>
    </citation>
    <scope>NUCLEOTIDE SEQUENCE [LARGE SCALE GENOMIC DNA]</scope>
    <source>
        <strain evidence="2 3">DSM 18933</strain>
    </source>
</reference>
<evidence type="ECO:0000313" key="3">
    <source>
        <dbReference type="Proteomes" id="UP000051054"/>
    </source>
</evidence>
<dbReference type="Gene3D" id="3.40.630.30">
    <property type="match status" value="1"/>
</dbReference>
<dbReference type="Pfam" id="PF00583">
    <property type="entry name" value="Acetyltransf_1"/>
    <property type="match status" value="1"/>
</dbReference>
<dbReference type="AlphaFoldDB" id="A0A0R1WQD4"/>
<name>A0A0R1WQD4_9LACO</name>
<evidence type="ECO:0000313" key="2">
    <source>
        <dbReference type="EMBL" id="KRM19653.1"/>
    </source>
</evidence>
<organism evidence="2 3">
    <name type="scientific">Ligilactobacillus hayakitensis DSM 18933 = JCM 14209</name>
    <dbReference type="NCBI Taxonomy" id="1423755"/>
    <lineage>
        <taxon>Bacteria</taxon>
        <taxon>Bacillati</taxon>
        <taxon>Bacillota</taxon>
        <taxon>Bacilli</taxon>
        <taxon>Lactobacillales</taxon>
        <taxon>Lactobacillaceae</taxon>
        <taxon>Ligilactobacillus</taxon>
    </lineage>
</organism>
<dbReference type="RefSeq" id="WP_025021791.1">
    <property type="nucleotide sequence ID" value="NZ_AZGD01000037.1"/>
</dbReference>